<evidence type="ECO:0000256" key="1">
    <source>
        <dbReference type="SAM" id="MobiDB-lite"/>
    </source>
</evidence>
<protein>
    <recommendedName>
        <fullName evidence="4">Secreted protein</fullName>
    </recommendedName>
</protein>
<evidence type="ECO:0000313" key="3">
    <source>
        <dbReference type="Proteomes" id="UP000772196"/>
    </source>
</evidence>
<accession>A0ABX1GX50</accession>
<name>A0ABX1GX50_9ACTN</name>
<evidence type="ECO:0000313" key="2">
    <source>
        <dbReference type="EMBL" id="NKI40677.1"/>
    </source>
</evidence>
<organism evidence="2 3">
    <name type="scientific">Streptomyces physcomitrii</name>
    <dbReference type="NCBI Taxonomy" id="2724184"/>
    <lineage>
        <taxon>Bacteria</taxon>
        <taxon>Bacillati</taxon>
        <taxon>Actinomycetota</taxon>
        <taxon>Actinomycetes</taxon>
        <taxon>Kitasatosporales</taxon>
        <taxon>Streptomycetaceae</taxon>
        <taxon>Streptomyces</taxon>
    </lineage>
</organism>
<feature type="region of interest" description="Disordered" evidence="1">
    <location>
        <begin position="211"/>
        <end position="241"/>
    </location>
</feature>
<keyword evidence="3" id="KW-1185">Reference proteome</keyword>
<proteinExistence type="predicted"/>
<sequence length="241" mass="25744">MYFAAVHDPDGREFTGEISDENQGYAKDEYHDGDKGMYWGAVQNPDASYAEQWACKRDPFWVPEGEQPDEPQAINPEILAGLAYNQIKVPGTKVTLAPAGATKVNLPTWAWLDKGDFQPVSVTASLDFPGFHMEATTTAEPTGLTLKPGTEDAEVLPASGNCPVGKDGSIGEPYAKGKADRTPPCGITYLKSSGDGTFDLQATATWKITWTGTGGAGGDLPDGEYGNNQPVEVEEAQAVNR</sequence>
<dbReference type="EMBL" id="JAAWWP010000002">
    <property type="protein sequence ID" value="NKI40677.1"/>
    <property type="molecule type" value="Genomic_DNA"/>
</dbReference>
<reference evidence="2 3" key="1">
    <citation type="submission" date="2020-04" db="EMBL/GenBank/DDBJ databases">
        <title>Phylogenetic Diversity and Antibacterial Activity against Ralstonia solanacearum of Endophytic Actinomycete Isolated from Moss.</title>
        <authorList>
            <person name="Zhuang X."/>
        </authorList>
    </citation>
    <scope>NUCLEOTIDE SEQUENCE [LARGE SCALE GENOMIC DNA]</scope>
    <source>
        <strain evidence="2 3">LD120</strain>
    </source>
</reference>
<evidence type="ECO:0008006" key="4">
    <source>
        <dbReference type="Google" id="ProtNLM"/>
    </source>
</evidence>
<gene>
    <name evidence="2" type="ORF">HFV08_05300</name>
</gene>
<comment type="caution">
    <text evidence="2">The sequence shown here is derived from an EMBL/GenBank/DDBJ whole genome shotgun (WGS) entry which is preliminary data.</text>
</comment>
<dbReference type="Proteomes" id="UP000772196">
    <property type="component" value="Unassembled WGS sequence"/>
</dbReference>